<accession>A0AAD4GYM3</accession>
<reference evidence="3" key="1">
    <citation type="journal article" date="2019" name="Beilstein J. Org. Chem.">
        <title>Nanangenines: drimane sesquiterpenoids as the dominant metabolite cohort of a novel Australian fungus, Aspergillus nanangensis.</title>
        <authorList>
            <person name="Lacey H.J."/>
            <person name="Gilchrist C.L.M."/>
            <person name="Crombie A."/>
            <person name="Kalaitzis J.A."/>
            <person name="Vuong D."/>
            <person name="Rutledge P.J."/>
            <person name="Turner P."/>
            <person name="Pitt J.I."/>
            <person name="Lacey E."/>
            <person name="Chooi Y.H."/>
            <person name="Piggott A.M."/>
        </authorList>
    </citation>
    <scope>NUCLEOTIDE SEQUENCE</scope>
    <source>
        <strain evidence="3">MST-FP2251</strain>
    </source>
</reference>
<gene>
    <name evidence="3" type="ORF">FE257_010075</name>
</gene>
<feature type="chain" id="PRO_5042240542" evidence="2">
    <location>
        <begin position="21"/>
        <end position="230"/>
    </location>
</feature>
<reference evidence="3" key="2">
    <citation type="submission" date="2020-02" db="EMBL/GenBank/DDBJ databases">
        <authorList>
            <person name="Gilchrist C.L.M."/>
            <person name="Chooi Y.-H."/>
        </authorList>
    </citation>
    <scope>NUCLEOTIDE SEQUENCE</scope>
    <source>
        <strain evidence="3">MST-FP2251</strain>
    </source>
</reference>
<dbReference type="GO" id="GO:0051285">
    <property type="term" value="C:cell cortex of cell tip"/>
    <property type="evidence" value="ECO:0007669"/>
    <property type="project" value="TreeGrafter"/>
</dbReference>
<dbReference type="Pfam" id="PF06687">
    <property type="entry name" value="SUR7"/>
    <property type="match status" value="1"/>
</dbReference>
<feature type="transmembrane region" description="Helical" evidence="1">
    <location>
        <begin position="128"/>
        <end position="151"/>
    </location>
</feature>
<comment type="caution">
    <text evidence="3">The sequence shown here is derived from an EMBL/GenBank/DDBJ whole genome shotgun (WGS) entry which is preliminary data.</text>
</comment>
<feature type="transmembrane region" description="Helical" evidence="1">
    <location>
        <begin position="163"/>
        <end position="186"/>
    </location>
</feature>
<keyword evidence="4" id="KW-1185">Reference proteome</keyword>
<proteinExistence type="predicted"/>
<dbReference type="EMBL" id="VCAU01000006">
    <property type="protein sequence ID" value="KAF9893905.1"/>
    <property type="molecule type" value="Genomic_DNA"/>
</dbReference>
<dbReference type="InterPro" id="IPR009571">
    <property type="entry name" value="SUR7/Rim9-like_fungi"/>
</dbReference>
<evidence type="ECO:0000313" key="3">
    <source>
        <dbReference type="EMBL" id="KAF9893905.1"/>
    </source>
</evidence>
<keyword evidence="1" id="KW-0472">Membrane</keyword>
<dbReference type="GO" id="GO:0005886">
    <property type="term" value="C:plasma membrane"/>
    <property type="evidence" value="ECO:0007669"/>
    <property type="project" value="InterPro"/>
</dbReference>
<dbReference type="PANTHER" id="PTHR28019">
    <property type="entry name" value="CELL MEMBRANE PROTEIN YLR413W-RELATED"/>
    <property type="match status" value="1"/>
</dbReference>
<dbReference type="Proteomes" id="UP001194746">
    <property type="component" value="Unassembled WGS sequence"/>
</dbReference>
<feature type="signal peptide" evidence="2">
    <location>
        <begin position="1"/>
        <end position="20"/>
    </location>
</feature>
<dbReference type="InterPro" id="IPR052413">
    <property type="entry name" value="SUR7_domain"/>
</dbReference>
<dbReference type="GO" id="GO:0031505">
    <property type="term" value="P:fungal-type cell wall organization"/>
    <property type="evidence" value="ECO:0007669"/>
    <property type="project" value="TreeGrafter"/>
</dbReference>
<name>A0AAD4GYM3_ASPNN</name>
<evidence type="ECO:0000256" key="2">
    <source>
        <dbReference type="SAM" id="SignalP"/>
    </source>
</evidence>
<keyword evidence="2" id="KW-0732">Signal</keyword>
<keyword evidence="1" id="KW-1133">Transmembrane helix</keyword>
<feature type="transmembrane region" description="Helical" evidence="1">
    <location>
        <begin position="206"/>
        <end position="229"/>
    </location>
</feature>
<keyword evidence="1" id="KW-0812">Transmembrane</keyword>
<organism evidence="3 4">
    <name type="scientific">Aspergillus nanangensis</name>
    <dbReference type="NCBI Taxonomy" id="2582783"/>
    <lineage>
        <taxon>Eukaryota</taxon>
        <taxon>Fungi</taxon>
        <taxon>Dikarya</taxon>
        <taxon>Ascomycota</taxon>
        <taxon>Pezizomycotina</taxon>
        <taxon>Eurotiomycetes</taxon>
        <taxon>Eurotiomycetidae</taxon>
        <taxon>Eurotiales</taxon>
        <taxon>Aspergillaceae</taxon>
        <taxon>Aspergillus</taxon>
        <taxon>Aspergillus subgen. Circumdati</taxon>
    </lineage>
</organism>
<evidence type="ECO:0000256" key="1">
    <source>
        <dbReference type="SAM" id="Phobius"/>
    </source>
</evidence>
<dbReference type="AlphaFoldDB" id="A0AAD4GYM3"/>
<dbReference type="PANTHER" id="PTHR28019:SF7">
    <property type="entry name" value="SUR7 PROTEIN"/>
    <property type="match status" value="1"/>
</dbReference>
<evidence type="ECO:0000313" key="4">
    <source>
        <dbReference type="Proteomes" id="UP001194746"/>
    </source>
</evidence>
<protein>
    <submittedName>
        <fullName evidence="3">Uncharacterized protein</fullName>
    </submittedName>
</protein>
<sequence>MFHAYSFLPTLLAFIALVLGLLCLFAGTTTNTLVGADLFTLYTPTIGNNTGMHDYYSMYIMGYCEGFLVENAERNLTGCSNRTMLFSFDPARVLANETGNTTSLSDLGWPRSVTDDFHAFNVTTRSMGVFYCIGIGFAGLAIVERLWWVIMKGPRQSVIELSSLLLSFTMLSISSIIATVMDFQFVNLINFHGESSDVTAEYGRTFLGMTWAAVGLLLIGSIASLGVVIR</sequence>